<name>A0A1L7XD29_9HELO</name>
<dbReference type="InterPro" id="IPR023631">
    <property type="entry name" value="Amidase_dom"/>
</dbReference>
<accession>A0A1L7XD29</accession>
<dbReference type="PANTHER" id="PTHR42678">
    <property type="entry name" value="AMIDASE"/>
    <property type="match status" value="1"/>
</dbReference>
<protein>
    <submittedName>
        <fullName evidence="3">Related to amidase</fullName>
    </submittedName>
</protein>
<dbReference type="SUPFAM" id="SSF75304">
    <property type="entry name" value="Amidase signature (AS) enzymes"/>
    <property type="match status" value="1"/>
</dbReference>
<dbReference type="Proteomes" id="UP000184330">
    <property type="component" value="Unassembled WGS sequence"/>
</dbReference>
<keyword evidence="4" id="KW-1185">Reference proteome</keyword>
<organism evidence="3 4">
    <name type="scientific">Phialocephala subalpina</name>
    <dbReference type="NCBI Taxonomy" id="576137"/>
    <lineage>
        <taxon>Eukaryota</taxon>
        <taxon>Fungi</taxon>
        <taxon>Dikarya</taxon>
        <taxon>Ascomycota</taxon>
        <taxon>Pezizomycotina</taxon>
        <taxon>Leotiomycetes</taxon>
        <taxon>Helotiales</taxon>
        <taxon>Mollisiaceae</taxon>
        <taxon>Phialocephala</taxon>
        <taxon>Phialocephala fortinii species complex</taxon>
    </lineage>
</organism>
<gene>
    <name evidence="3" type="ORF">PAC_12815</name>
</gene>
<dbReference type="OrthoDB" id="566138at2759"/>
<dbReference type="EMBL" id="FJOG01000022">
    <property type="protein sequence ID" value="CZR62918.1"/>
    <property type="molecule type" value="Genomic_DNA"/>
</dbReference>
<feature type="chain" id="PRO_5012905500" evidence="1">
    <location>
        <begin position="21"/>
        <end position="548"/>
    </location>
</feature>
<reference evidence="3 4" key="1">
    <citation type="submission" date="2016-03" db="EMBL/GenBank/DDBJ databases">
        <authorList>
            <person name="Ploux O."/>
        </authorList>
    </citation>
    <scope>NUCLEOTIDE SEQUENCE [LARGE SCALE GENOMIC DNA]</scope>
    <source>
        <strain evidence="3 4">UAMH 11012</strain>
    </source>
</reference>
<dbReference type="AlphaFoldDB" id="A0A1L7XD29"/>
<evidence type="ECO:0000256" key="1">
    <source>
        <dbReference type="SAM" id="SignalP"/>
    </source>
</evidence>
<keyword evidence="1" id="KW-0732">Signal</keyword>
<dbReference type="Pfam" id="PF01425">
    <property type="entry name" value="Amidase"/>
    <property type="match status" value="1"/>
</dbReference>
<evidence type="ECO:0000313" key="4">
    <source>
        <dbReference type="Proteomes" id="UP000184330"/>
    </source>
</evidence>
<evidence type="ECO:0000259" key="2">
    <source>
        <dbReference type="Pfam" id="PF01425"/>
    </source>
</evidence>
<sequence length="548" mass="58579">MLFKAVSFLLLLSLSKLVWAKNGYVEISCYPDLLEVGAEELIAGLESGAWTSVDLTKAYIARIEESNPVLHAVTEINPDALTIAATLDAERANGTIRSALHGIPMLIKNNIATMDQMNNTAGSYSLIGAKVPRDATVAAKLREAGIVLLGKSNLSQWANFRSSNSSNGWSAYGGQVTGAYYPDMDPSGSSSGSGVGSSIGLAFASLGTETDGSILSPSSANNLVGIKPSVGLTSRSLVIPISEHQDTVGPMARSVTDAAYVLSIIAGKDPNDNYTSAQPFDTPPDYTQALNFSSLRGARIGIPRNGLTFDETSQPVSDAFDAAIQVLKSAGATIVDNANFSAWNQYVADANAPIGNSTIVLDADFVSNLANYLAELTSNPNNIYSLADESNFTHTFSLEQYPQRDTGVWDQSLSLGYNNSDYRFWQAYQYTSYFGGEGGVLGALKTYNLDALILPTDYSPGLPAAAGLPVVTVPMGFYPTNSTVLKSRNWGLVEIGPNIPFGLSFMGSKWSEETLIGFAYAFEQRTNIRERVQPYFVPNTQLADVIGK</sequence>
<evidence type="ECO:0000313" key="3">
    <source>
        <dbReference type="EMBL" id="CZR62918.1"/>
    </source>
</evidence>
<feature type="domain" description="Amidase" evidence="2">
    <location>
        <begin position="54"/>
        <end position="515"/>
    </location>
</feature>
<feature type="signal peptide" evidence="1">
    <location>
        <begin position="1"/>
        <end position="20"/>
    </location>
</feature>
<dbReference type="PANTHER" id="PTHR42678:SF34">
    <property type="entry name" value="OS04G0183300 PROTEIN"/>
    <property type="match status" value="1"/>
</dbReference>
<dbReference type="Gene3D" id="3.90.1300.10">
    <property type="entry name" value="Amidase signature (AS) domain"/>
    <property type="match status" value="1"/>
</dbReference>
<dbReference type="InterPro" id="IPR036928">
    <property type="entry name" value="AS_sf"/>
</dbReference>
<proteinExistence type="predicted"/>
<dbReference type="STRING" id="576137.A0A1L7XD29"/>